<gene>
    <name evidence="12" type="ORF">F3Y22_tig00111783pilonHSYRG00505</name>
</gene>
<name>A0A6A2XDU9_HIBSY</name>
<protein>
    <recommendedName>
        <fullName evidence="11">Carboxypeptidase</fullName>
        <ecNumber evidence="11">3.4.16.-</ecNumber>
    </recommendedName>
</protein>
<evidence type="ECO:0000313" key="12">
    <source>
        <dbReference type="EMBL" id="KAE8673492.1"/>
    </source>
</evidence>
<evidence type="ECO:0000256" key="10">
    <source>
        <dbReference type="ARBA" id="ARBA00037399"/>
    </source>
</evidence>
<evidence type="ECO:0000256" key="2">
    <source>
        <dbReference type="ARBA" id="ARBA00009431"/>
    </source>
</evidence>
<dbReference type="EMBL" id="VEPZ02001427">
    <property type="protein sequence ID" value="KAE8673492.1"/>
    <property type="molecule type" value="Genomic_DNA"/>
</dbReference>
<comment type="function">
    <text evidence="10">Probable carboxypeptidase.</text>
</comment>
<evidence type="ECO:0000256" key="3">
    <source>
        <dbReference type="ARBA" id="ARBA00022525"/>
    </source>
</evidence>
<feature type="chain" id="PRO_5025711903" description="Carboxypeptidase" evidence="11">
    <location>
        <begin position="25"/>
        <end position="547"/>
    </location>
</feature>
<accession>A0A6A2XDU9</accession>
<dbReference type="CDD" id="cd00590">
    <property type="entry name" value="RRM_SF"/>
    <property type="match status" value="1"/>
</dbReference>
<keyword evidence="3" id="KW-0964">Secreted</keyword>
<dbReference type="AlphaFoldDB" id="A0A6A2XDU9"/>
<dbReference type="PROSITE" id="PS00131">
    <property type="entry name" value="CARBOXYPEPT_SER_SER"/>
    <property type="match status" value="1"/>
</dbReference>
<dbReference type="Gene3D" id="3.40.50.11320">
    <property type="match status" value="1"/>
</dbReference>
<dbReference type="SUPFAM" id="SSF54928">
    <property type="entry name" value="RNA-binding domain, RBD"/>
    <property type="match status" value="1"/>
</dbReference>
<keyword evidence="9" id="KW-0325">Glycoprotein</keyword>
<evidence type="ECO:0000256" key="9">
    <source>
        <dbReference type="ARBA" id="ARBA00023180"/>
    </source>
</evidence>
<feature type="signal peptide" evidence="11">
    <location>
        <begin position="1"/>
        <end position="24"/>
    </location>
</feature>
<keyword evidence="8" id="KW-1015">Disulfide bond</keyword>
<evidence type="ECO:0000256" key="8">
    <source>
        <dbReference type="ARBA" id="ARBA00023157"/>
    </source>
</evidence>
<dbReference type="PRINTS" id="PR00724">
    <property type="entry name" value="CRBOXYPTASEC"/>
</dbReference>
<proteinExistence type="inferred from homology"/>
<dbReference type="InterPro" id="IPR029058">
    <property type="entry name" value="AB_hydrolase_fold"/>
</dbReference>
<keyword evidence="7 11" id="KW-0378">Hydrolase</keyword>
<dbReference type="InterPro" id="IPR018202">
    <property type="entry name" value="Ser_caboxypep_ser_AS"/>
</dbReference>
<dbReference type="Pfam" id="PF00450">
    <property type="entry name" value="Peptidase_S10"/>
    <property type="match status" value="1"/>
</dbReference>
<keyword evidence="5 11" id="KW-0645">Protease</keyword>
<evidence type="ECO:0000256" key="4">
    <source>
        <dbReference type="ARBA" id="ARBA00022645"/>
    </source>
</evidence>
<dbReference type="PANTHER" id="PTHR11802">
    <property type="entry name" value="SERINE PROTEASE FAMILY S10 SERINE CARBOXYPEPTIDASE"/>
    <property type="match status" value="1"/>
</dbReference>
<dbReference type="Gene3D" id="3.40.50.1820">
    <property type="entry name" value="alpha/beta hydrolase"/>
    <property type="match status" value="1"/>
</dbReference>
<dbReference type="GO" id="GO:0006508">
    <property type="term" value="P:proteolysis"/>
    <property type="evidence" value="ECO:0007669"/>
    <property type="project" value="UniProtKB-KW"/>
</dbReference>
<sequence length="547" mass="61988">MKVLACSWMLLFAYLLGHRLIVYGEANKAQVLDNFLGSRLAEKLSPMMYFLKRFDVKQHGMQSQEGSMETDKISALPGQPEGVDFNHYSGYVTVDSKAGRALFYYFAESPENSSANPLVLWFNGGPACSSLMGAMTELGPFRVNNDGKTLFRNNYAWNNVANVIFIESPAGVGFSYSNTTSDYQRMGDKSTAKDAYTFLVNWLERFPQYKTRDLYITGESYGGHYVPQLANSILHKNKKSNQTLINLIGIAVGNGVIDERTFYLGRYDYFWTHALNSDETNKGIHTYCHYFTDKDSEQCKNFKDISRTERGDIDHYNIYAPRCQLNSHSSIKISSDSVNSFDPCSNHYMLSYLNRADVQAALHAKVSTWDICNHSMRRGWIDRATTILPIIKNLTSNGIRIWLYSGDLDSVVPVTSTRYAINKLKLPIKTAWRPWSTDGEIVGRHGRALSVFIANKRSRGGTRFAFLRVGSKDEALRLTEKLNGLQIYSSRISVGLAKYDKRSSSANAQARNVVEDERKVVKELALLELSWEKRASEDVIVRKEAWD</sequence>
<dbReference type="GO" id="GO:0005773">
    <property type="term" value="C:vacuole"/>
    <property type="evidence" value="ECO:0007669"/>
    <property type="project" value="TreeGrafter"/>
</dbReference>
<keyword evidence="4 11" id="KW-0121">Carboxypeptidase</keyword>
<keyword evidence="6 11" id="KW-0732">Signal</keyword>
<comment type="subcellular location">
    <subcellularLocation>
        <location evidence="1">Secreted</location>
    </subcellularLocation>
</comment>
<evidence type="ECO:0000313" key="13">
    <source>
        <dbReference type="Proteomes" id="UP000436088"/>
    </source>
</evidence>
<keyword evidence="13" id="KW-1185">Reference proteome</keyword>
<dbReference type="InterPro" id="IPR001563">
    <property type="entry name" value="Peptidase_S10"/>
</dbReference>
<comment type="similarity">
    <text evidence="2 11">Belongs to the peptidase S10 family.</text>
</comment>
<evidence type="ECO:0000256" key="7">
    <source>
        <dbReference type="ARBA" id="ARBA00022801"/>
    </source>
</evidence>
<dbReference type="Gene3D" id="6.10.250.940">
    <property type="match status" value="1"/>
</dbReference>
<evidence type="ECO:0000256" key="6">
    <source>
        <dbReference type="ARBA" id="ARBA00022729"/>
    </source>
</evidence>
<dbReference type="FunFam" id="3.40.50.1820:FF:000030">
    <property type="entry name" value="Carboxypeptidase"/>
    <property type="match status" value="1"/>
</dbReference>
<dbReference type="GO" id="GO:0003676">
    <property type="term" value="F:nucleic acid binding"/>
    <property type="evidence" value="ECO:0007669"/>
    <property type="project" value="InterPro"/>
</dbReference>
<evidence type="ECO:0000256" key="11">
    <source>
        <dbReference type="RuleBase" id="RU361156"/>
    </source>
</evidence>
<organism evidence="12 13">
    <name type="scientific">Hibiscus syriacus</name>
    <name type="common">Rose of Sharon</name>
    <dbReference type="NCBI Taxonomy" id="106335"/>
    <lineage>
        <taxon>Eukaryota</taxon>
        <taxon>Viridiplantae</taxon>
        <taxon>Streptophyta</taxon>
        <taxon>Embryophyta</taxon>
        <taxon>Tracheophyta</taxon>
        <taxon>Spermatophyta</taxon>
        <taxon>Magnoliopsida</taxon>
        <taxon>eudicotyledons</taxon>
        <taxon>Gunneridae</taxon>
        <taxon>Pentapetalae</taxon>
        <taxon>rosids</taxon>
        <taxon>malvids</taxon>
        <taxon>Malvales</taxon>
        <taxon>Malvaceae</taxon>
        <taxon>Malvoideae</taxon>
        <taxon>Hibiscus</taxon>
    </lineage>
</organism>
<dbReference type="SUPFAM" id="SSF53474">
    <property type="entry name" value="alpha/beta-Hydrolases"/>
    <property type="match status" value="1"/>
</dbReference>
<dbReference type="Proteomes" id="UP000436088">
    <property type="component" value="Unassembled WGS sequence"/>
</dbReference>
<evidence type="ECO:0000256" key="1">
    <source>
        <dbReference type="ARBA" id="ARBA00004613"/>
    </source>
</evidence>
<dbReference type="PANTHER" id="PTHR11802:SF473">
    <property type="entry name" value="CARBOXYPEPTIDASE"/>
    <property type="match status" value="1"/>
</dbReference>
<dbReference type="EC" id="3.4.16.-" evidence="11"/>
<dbReference type="InterPro" id="IPR035979">
    <property type="entry name" value="RBD_domain_sf"/>
</dbReference>
<dbReference type="GO" id="GO:0005576">
    <property type="term" value="C:extracellular region"/>
    <property type="evidence" value="ECO:0007669"/>
    <property type="project" value="UniProtKB-SubCell"/>
</dbReference>
<comment type="caution">
    <text evidence="12">The sequence shown here is derived from an EMBL/GenBank/DDBJ whole genome shotgun (WGS) entry which is preliminary data.</text>
</comment>
<reference evidence="12" key="1">
    <citation type="submission" date="2019-09" db="EMBL/GenBank/DDBJ databases">
        <title>Draft genome information of white flower Hibiscus syriacus.</title>
        <authorList>
            <person name="Kim Y.-M."/>
        </authorList>
    </citation>
    <scope>NUCLEOTIDE SEQUENCE [LARGE SCALE GENOMIC DNA]</scope>
    <source>
        <strain evidence="12">YM2019G1</strain>
    </source>
</reference>
<evidence type="ECO:0000256" key="5">
    <source>
        <dbReference type="ARBA" id="ARBA00022670"/>
    </source>
</evidence>
<dbReference type="GO" id="GO:0004185">
    <property type="term" value="F:serine-type carboxypeptidase activity"/>
    <property type="evidence" value="ECO:0007669"/>
    <property type="project" value="UniProtKB-UniRule"/>
</dbReference>